<dbReference type="RefSeq" id="WP_311159231.1">
    <property type="nucleotide sequence ID" value="NZ_JAVQLW010000001.1"/>
</dbReference>
<dbReference type="PANTHER" id="PTHR46401:SF2">
    <property type="entry name" value="GLYCOSYLTRANSFERASE WBBK-RELATED"/>
    <property type="match status" value="1"/>
</dbReference>
<dbReference type="Pfam" id="PF00534">
    <property type="entry name" value="Glycos_transf_1"/>
    <property type="match status" value="1"/>
</dbReference>
<dbReference type="CDD" id="cd03809">
    <property type="entry name" value="GT4_MtfB-like"/>
    <property type="match status" value="1"/>
</dbReference>
<accession>A0ABU2HR78</accession>
<reference evidence="4" key="1">
    <citation type="submission" date="2023-07" db="EMBL/GenBank/DDBJ databases">
        <title>Paracoccus sp. MBLB3053 whole genome sequence.</title>
        <authorList>
            <person name="Hwang C.Y."/>
            <person name="Cho E.-S."/>
            <person name="Seo M.-J."/>
        </authorList>
    </citation>
    <scope>NUCLEOTIDE SEQUENCE [LARGE SCALE GENOMIC DNA]</scope>
    <source>
        <strain evidence="4">MBLB3053</strain>
    </source>
</reference>
<dbReference type="Gene3D" id="3.40.50.2000">
    <property type="entry name" value="Glycogen Phosphorylase B"/>
    <property type="match status" value="1"/>
</dbReference>
<organism evidence="3 4">
    <name type="scientific">Paracoccus aurantius</name>
    <dbReference type="NCBI Taxonomy" id="3073814"/>
    <lineage>
        <taxon>Bacteria</taxon>
        <taxon>Pseudomonadati</taxon>
        <taxon>Pseudomonadota</taxon>
        <taxon>Alphaproteobacteria</taxon>
        <taxon>Rhodobacterales</taxon>
        <taxon>Paracoccaceae</taxon>
        <taxon>Paracoccus</taxon>
    </lineage>
</organism>
<dbReference type="Proteomes" id="UP001269144">
    <property type="component" value="Unassembled WGS sequence"/>
</dbReference>
<evidence type="ECO:0000259" key="2">
    <source>
        <dbReference type="Pfam" id="PF00534"/>
    </source>
</evidence>
<keyword evidence="4" id="KW-1185">Reference proteome</keyword>
<comment type="caution">
    <text evidence="3">The sequence shown here is derived from an EMBL/GenBank/DDBJ whole genome shotgun (WGS) entry which is preliminary data.</text>
</comment>
<dbReference type="PANTHER" id="PTHR46401">
    <property type="entry name" value="GLYCOSYLTRANSFERASE WBBK-RELATED"/>
    <property type="match status" value="1"/>
</dbReference>
<gene>
    <name evidence="3" type="ORF">RGQ15_05575</name>
</gene>
<keyword evidence="1" id="KW-0808">Transferase</keyword>
<evidence type="ECO:0000256" key="1">
    <source>
        <dbReference type="ARBA" id="ARBA00022679"/>
    </source>
</evidence>
<dbReference type="InterPro" id="IPR001296">
    <property type="entry name" value="Glyco_trans_1"/>
</dbReference>
<dbReference type="EMBL" id="JAVQLW010000001">
    <property type="protein sequence ID" value="MDS9467045.1"/>
    <property type="molecule type" value="Genomic_DNA"/>
</dbReference>
<evidence type="ECO:0000313" key="4">
    <source>
        <dbReference type="Proteomes" id="UP001269144"/>
    </source>
</evidence>
<dbReference type="SUPFAM" id="SSF53756">
    <property type="entry name" value="UDP-Glycosyltransferase/glycogen phosphorylase"/>
    <property type="match status" value="1"/>
</dbReference>
<name>A0ABU2HR78_9RHOB</name>
<sequence>MTADPAVLLDVSRLLSRLNKGPATGIDRVEAEWLAELSASRTPHLLLARGRRCQLLLPAEAGPAILRWSRGELDDLPPIALVDRLRGRSGAHLRAERHLRQMAILRSPATGGGIANRVIDLLGGRAVYLNVGHSNLTQGLWRALHPLCRVALIHDTIPLDHPEFTRAGQSEKFRDRFIAAVGEADLVLTISQATRNAVIAWRDRLNLPANAPVVTAPIGTRLTKAEPGRLPDRLALDRPYFVTLGTIEPRKNHALLLDVWDELSRRLPADALPRLFIIGRRGWENRETFARLDRLPADGVIRELSGLDDGQVAALLEHSHGMLMPSRAEGFGLPYTEAAARGVPVICAPLPVARELLGSYARYHSPDDCQSWADCLADIAAAPAIRLSPQVVPEWNAHFALVRKAMQERLPVHLSADMPR</sequence>
<feature type="domain" description="Glycosyl transferase family 1" evidence="2">
    <location>
        <begin position="236"/>
        <end position="361"/>
    </location>
</feature>
<protein>
    <submittedName>
        <fullName evidence="3">Glycosyltransferase family 1 protein</fullName>
    </submittedName>
</protein>
<proteinExistence type="predicted"/>
<evidence type="ECO:0000313" key="3">
    <source>
        <dbReference type="EMBL" id="MDS9467045.1"/>
    </source>
</evidence>